<dbReference type="SUPFAM" id="SSF52172">
    <property type="entry name" value="CheY-like"/>
    <property type="match status" value="1"/>
</dbReference>
<dbReference type="GO" id="GO:0006355">
    <property type="term" value="P:regulation of DNA-templated transcription"/>
    <property type="evidence" value="ECO:0007669"/>
    <property type="project" value="TreeGrafter"/>
</dbReference>
<evidence type="ECO:0000256" key="3">
    <source>
        <dbReference type="ARBA" id="ARBA00023012"/>
    </source>
</evidence>
<dbReference type="SUPFAM" id="SSF55874">
    <property type="entry name" value="ATPase domain of HSP90 chaperone/DNA topoisomerase II/histidine kinase"/>
    <property type="match status" value="1"/>
</dbReference>
<dbReference type="Gene3D" id="3.40.50.2300">
    <property type="match status" value="1"/>
</dbReference>
<feature type="compositionally biased region" description="Polar residues" evidence="8">
    <location>
        <begin position="336"/>
        <end position="345"/>
    </location>
</feature>
<keyword evidence="1 7" id="KW-0597">Phosphoprotein</keyword>
<reference evidence="11 12" key="1">
    <citation type="submission" date="2020-03" db="EMBL/GenBank/DDBJ databases">
        <title>Whole genome shotgun sequence of Phytohabitans flavus NBRC 107702.</title>
        <authorList>
            <person name="Komaki H."/>
            <person name="Tamura T."/>
        </authorList>
    </citation>
    <scope>NUCLEOTIDE SEQUENCE [LARGE SCALE GENOMIC DNA]</scope>
    <source>
        <strain evidence="11 12">NBRC 107702</strain>
    </source>
</reference>
<keyword evidence="2" id="KW-0418">Kinase</keyword>
<dbReference type="FunFam" id="3.40.50.2300:FF:000001">
    <property type="entry name" value="DNA-binding response regulator PhoB"/>
    <property type="match status" value="1"/>
</dbReference>
<proteinExistence type="predicted"/>
<evidence type="ECO:0000313" key="12">
    <source>
        <dbReference type="Proteomes" id="UP000502508"/>
    </source>
</evidence>
<keyword evidence="3" id="KW-0902">Two-component regulatory system</keyword>
<dbReference type="PANTHER" id="PTHR48111:SF72">
    <property type="entry name" value="SENSORY TRANSDUCTION PROTEIN REGX3"/>
    <property type="match status" value="1"/>
</dbReference>
<sequence length="351" mass="37489">MARVLVVEDEPAFSDAVVYMLEREGLSAAVAADGHAALEQASTGEFDLVLLDLMLPGMSGLDVLRTLRRRGQDMPVLVVSARDAEIDKVVAIELGANDYITKPFSPRELMARVRSHLRTHGNAQPGPTEVEATEDVEVAQGQPPGSSDAAPLDIVLRQWLHDVTNSLAVIRTVTQMWGVRGGNTEEDLRLIDRAATHGIQIVQQLRTALTYTGQNPAAELPVGAVHLEEVLDLVVSRLPVADARRVVLRVPDEPTTVVAEQSLLSGVILNVIDNALRATREMAAKTDVKVTVLDAETVAVDVTDTGPGFPSGLLSELFTRPLELDSGAAARPAQAPGSTWPSGFSTVGVAR</sequence>
<evidence type="ECO:0000256" key="8">
    <source>
        <dbReference type="SAM" id="MobiDB-lite"/>
    </source>
</evidence>
<evidence type="ECO:0000256" key="2">
    <source>
        <dbReference type="ARBA" id="ARBA00022777"/>
    </source>
</evidence>
<dbReference type="GO" id="GO:0016301">
    <property type="term" value="F:kinase activity"/>
    <property type="evidence" value="ECO:0007669"/>
    <property type="project" value="UniProtKB-KW"/>
</dbReference>
<dbReference type="PROSITE" id="PS50110">
    <property type="entry name" value="RESPONSE_REGULATORY"/>
    <property type="match status" value="1"/>
</dbReference>
<feature type="region of interest" description="Disordered" evidence="8">
    <location>
        <begin position="328"/>
        <end position="351"/>
    </location>
</feature>
<keyword evidence="6" id="KW-0804">Transcription</keyword>
<evidence type="ECO:0000256" key="6">
    <source>
        <dbReference type="ARBA" id="ARBA00023163"/>
    </source>
</evidence>
<dbReference type="GO" id="GO:0005829">
    <property type="term" value="C:cytosol"/>
    <property type="evidence" value="ECO:0007669"/>
    <property type="project" value="TreeGrafter"/>
</dbReference>
<dbReference type="PROSITE" id="PS50109">
    <property type="entry name" value="HIS_KIN"/>
    <property type="match status" value="1"/>
</dbReference>
<dbReference type="Proteomes" id="UP000502508">
    <property type="component" value="Chromosome"/>
</dbReference>
<feature type="modified residue" description="4-aspartylphosphate" evidence="7">
    <location>
        <position position="52"/>
    </location>
</feature>
<dbReference type="KEGG" id="pfla:Pflav_032070"/>
<dbReference type="InterPro" id="IPR039420">
    <property type="entry name" value="WalR-like"/>
</dbReference>
<dbReference type="SMART" id="SM00448">
    <property type="entry name" value="REC"/>
    <property type="match status" value="1"/>
</dbReference>
<dbReference type="InterPro" id="IPR011006">
    <property type="entry name" value="CheY-like_superfamily"/>
</dbReference>
<dbReference type="Gene3D" id="3.30.565.10">
    <property type="entry name" value="Histidine kinase-like ATPase, C-terminal domain"/>
    <property type="match status" value="1"/>
</dbReference>
<organism evidence="11 12">
    <name type="scientific">Phytohabitans flavus</name>
    <dbReference type="NCBI Taxonomy" id="1076124"/>
    <lineage>
        <taxon>Bacteria</taxon>
        <taxon>Bacillati</taxon>
        <taxon>Actinomycetota</taxon>
        <taxon>Actinomycetes</taxon>
        <taxon>Micromonosporales</taxon>
        <taxon>Micromonosporaceae</taxon>
    </lineage>
</organism>
<accession>A0A6F8XSM7</accession>
<dbReference type="InterPro" id="IPR005467">
    <property type="entry name" value="His_kinase_dom"/>
</dbReference>
<reference evidence="11 12" key="2">
    <citation type="submission" date="2020-03" db="EMBL/GenBank/DDBJ databases">
        <authorList>
            <person name="Ichikawa N."/>
            <person name="Kimura A."/>
            <person name="Kitahashi Y."/>
            <person name="Uohara A."/>
        </authorList>
    </citation>
    <scope>NUCLEOTIDE SEQUENCE [LARGE SCALE GENOMIC DNA]</scope>
    <source>
        <strain evidence="11 12">NBRC 107702</strain>
    </source>
</reference>
<keyword evidence="2" id="KW-0808">Transferase</keyword>
<evidence type="ECO:0000256" key="7">
    <source>
        <dbReference type="PROSITE-ProRule" id="PRU00169"/>
    </source>
</evidence>
<dbReference type="InterPro" id="IPR001789">
    <property type="entry name" value="Sig_transdc_resp-reg_receiver"/>
</dbReference>
<keyword evidence="4" id="KW-0805">Transcription regulation</keyword>
<gene>
    <name evidence="11" type="ORF">Pflav_032070</name>
</gene>
<evidence type="ECO:0000256" key="5">
    <source>
        <dbReference type="ARBA" id="ARBA00023125"/>
    </source>
</evidence>
<dbReference type="EMBL" id="AP022870">
    <property type="protein sequence ID" value="BCB76797.1"/>
    <property type="molecule type" value="Genomic_DNA"/>
</dbReference>
<evidence type="ECO:0000259" key="9">
    <source>
        <dbReference type="PROSITE" id="PS50109"/>
    </source>
</evidence>
<evidence type="ECO:0000259" key="10">
    <source>
        <dbReference type="PROSITE" id="PS50110"/>
    </source>
</evidence>
<feature type="domain" description="Histidine kinase" evidence="9">
    <location>
        <begin position="158"/>
        <end position="327"/>
    </location>
</feature>
<dbReference type="GO" id="GO:0032993">
    <property type="term" value="C:protein-DNA complex"/>
    <property type="evidence" value="ECO:0007669"/>
    <property type="project" value="TreeGrafter"/>
</dbReference>
<dbReference type="GO" id="GO:0000156">
    <property type="term" value="F:phosphorelay response regulator activity"/>
    <property type="evidence" value="ECO:0007669"/>
    <property type="project" value="TreeGrafter"/>
</dbReference>
<dbReference type="RefSeq" id="WP_173036761.1">
    <property type="nucleotide sequence ID" value="NZ_AP022870.1"/>
</dbReference>
<evidence type="ECO:0000256" key="1">
    <source>
        <dbReference type="ARBA" id="ARBA00022553"/>
    </source>
</evidence>
<dbReference type="InterPro" id="IPR036890">
    <property type="entry name" value="HATPase_C_sf"/>
</dbReference>
<evidence type="ECO:0008006" key="13">
    <source>
        <dbReference type="Google" id="ProtNLM"/>
    </source>
</evidence>
<dbReference type="AlphaFoldDB" id="A0A6F8XSM7"/>
<keyword evidence="5" id="KW-0238">DNA-binding</keyword>
<dbReference type="PANTHER" id="PTHR48111">
    <property type="entry name" value="REGULATOR OF RPOS"/>
    <property type="match status" value="1"/>
</dbReference>
<dbReference type="Pfam" id="PF02518">
    <property type="entry name" value="HATPase_c"/>
    <property type="match status" value="1"/>
</dbReference>
<feature type="domain" description="Response regulatory" evidence="10">
    <location>
        <begin position="3"/>
        <end position="117"/>
    </location>
</feature>
<dbReference type="Pfam" id="PF00072">
    <property type="entry name" value="Response_reg"/>
    <property type="match status" value="1"/>
</dbReference>
<evidence type="ECO:0000313" key="11">
    <source>
        <dbReference type="EMBL" id="BCB76797.1"/>
    </source>
</evidence>
<dbReference type="GO" id="GO:0000976">
    <property type="term" value="F:transcription cis-regulatory region binding"/>
    <property type="evidence" value="ECO:0007669"/>
    <property type="project" value="TreeGrafter"/>
</dbReference>
<protein>
    <recommendedName>
        <fullName evidence="13">Response regulatory domain-containing protein</fullName>
    </recommendedName>
</protein>
<evidence type="ECO:0000256" key="4">
    <source>
        <dbReference type="ARBA" id="ARBA00023015"/>
    </source>
</evidence>
<keyword evidence="12" id="KW-1185">Reference proteome</keyword>
<dbReference type="InterPro" id="IPR003594">
    <property type="entry name" value="HATPase_dom"/>
</dbReference>
<name>A0A6F8XSM7_9ACTN</name>
<dbReference type="Gene3D" id="6.10.250.690">
    <property type="match status" value="1"/>
</dbReference>